<dbReference type="Proteomes" id="UP001248134">
    <property type="component" value="Unassembled WGS sequence"/>
</dbReference>
<comment type="caution">
    <text evidence="2">The sequence shown here is derived from an EMBL/GenBank/DDBJ whole genome shotgun (WGS) entry which is preliminary data.</text>
</comment>
<feature type="chain" id="PRO_5042541573" evidence="1">
    <location>
        <begin position="25"/>
        <end position="125"/>
    </location>
</feature>
<organism evidence="2 3">
    <name type="scientific">Bacillus pseudomycoides</name>
    <dbReference type="NCBI Taxonomy" id="64104"/>
    <lineage>
        <taxon>Bacteria</taxon>
        <taxon>Bacillati</taxon>
        <taxon>Bacillota</taxon>
        <taxon>Bacilli</taxon>
        <taxon>Bacillales</taxon>
        <taxon>Bacillaceae</taxon>
        <taxon>Bacillus</taxon>
        <taxon>Bacillus cereus group</taxon>
    </lineage>
</organism>
<accession>A0AAJ1Z7K2</accession>
<evidence type="ECO:0000313" key="2">
    <source>
        <dbReference type="EMBL" id="MDR4329673.1"/>
    </source>
</evidence>
<proteinExistence type="predicted"/>
<evidence type="ECO:0000256" key="1">
    <source>
        <dbReference type="SAM" id="SignalP"/>
    </source>
</evidence>
<dbReference type="AlphaFoldDB" id="A0AAJ1Z7K2"/>
<keyword evidence="1" id="KW-0732">Signal</keyword>
<evidence type="ECO:0000313" key="3">
    <source>
        <dbReference type="Proteomes" id="UP001248134"/>
    </source>
</evidence>
<reference evidence="2" key="1">
    <citation type="submission" date="2019-07" db="EMBL/GenBank/DDBJ databases">
        <title>Phylogenomic Reclassification of ATCC Bacillus Strains and Various Taxa within the Genus Bacillus.</title>
        <authorList>
            <person name="Riojas M.A."/>
            <person name="Frank A.M."/>
            <person name="Fenn S.L."/>
            <person name="King S.P."/>
            <person name="Brower S.M."/>
            <person name="Hazbon M.H."/>
        </authorList>
    </citation>
    <scope>NUCLEOTIDE SEQUENCE</scope>
    <source>
        <strain evidence="2">NR-12239</strain>
    </source>
</reference>
<protein>
    <submittedName>
        <fullName evidence="2">Uncharacterized protein</fullName>
    </submittedName>
</protein>
<gene>
    <name evidence="2" type="ORF">FOS08_28840</name>
</gene>
<name>A0AAJ1Z7K2_9BACI</name>
<sequence>MKKLKKLAATVGTVTALASAFTFATPMQKAFADDSSYVDLRGTGAVTTRSIYADSGGVSLWVGNYIGNPSVSWYLYRDGNLYDKGTVYSGLRDYSYRAPIGNYRLKLVCNSSSTSCVARAGLITK</sequence>
<dbReference type="RefSeq" id="WP_097787536.1">
    <property type="nucleotide sequence ID" value="NZ_JANIOB010000053.1"/>
</dbReference>
<dbReference type="EMBL" id="VLYX01000088">
    <property type="protein sequence ID" value="MDR4329673.1"/>
    <property type="molecule type" value="Genomic_DNA"/>
</dbReference>
<feature type="signal peptide" evidence="1">
    <location>
        <begin position="1"/>
        <end position="24"/>
    </location>
</feature>